<comment type="caution">
    <text evidence="1">The sequence shown here is derived from an EMBL/GenBank/DDBJ whole genome shotgun (WGS) entry which is preliminary data.</text>
</comment>
<keyword evidence="2" id="KW-1185">Reference proteome</keyword>
<gene>
    <name evidence="1" type="ORF">Vadar_002400</name>
</gene>
<proteinExistence type="predicted"/>
<dbReference type="Proteomes" id="UP000828048">
    <property type="component" value="Chromosome 1"/>
</dbReference>
<reference evidence="1 2" key="1">
    <citation type="journal article" date="2021" name="Hortic Res">
        <title>High-quality reference genome and annotation aids understanding of berry development for evergreen blueberry (Vaccinium darrowii).</title>
        <authorList>
            <person name="Yu J."/>
            <person name="Hulse-Kemp A.M."/>
            <person name="Babiker E."/>
            <person name="Staton M."/>
        </authorList>
    </citation>
    <scope>NUCLEOTIDE SEQUENCE [LARGE SCALE GENOMIC DNA]</scope>
    <source>
        <strain evidence="2">cv. NJ 8807/NJ 8810</strain>
        <tissue evidence="1">Young leaf</tissue>
    </source>
</reference>
<name>A0ACB7XMQ1_9ERIC</name>
<evidence type="ECO:0000313" key="1">
    <source>
        <dbReference type="EMBL" id="KAH7842185.1"/>
    </source>
</evidence>
<accession>A0ACB7XMQ1</accession>
<sequence>MKITGDILSFKTQNPVPDSDHRTNSQNPPRRKPAGVRLKRERAPAGKRSRPETPLLSWKFHGGEKCRNVECKEERSPPPEVGRSSGRKLSARELAAVLWRMHLPEAFVDAGSGGERSNLRKNDPLGFQYGATHIAAPFLGHQTHHNSRAYGSGGKDMNHMMQSPRSTSGPRKGYMSKFETLLRFSNPAMEGATKWDPICLKTSDEVQLIHDRSEHLNRDVNAVSAISALKVELKQAQARIHELETERQSSKKKVEHFLKKLSEERAMWRSREHEKIRVMIDDIKSDLSRERKNRQRLEMVNSKMVNELADVKVLSKRYMQEYEKEKKARELVEEVCDELANEIGEDKAEVEDLKRESMKLREEVEDERKMLQMAEVWREERVQMKLIDAKVMVAEKYSQMNQLVSELETFLSLRNEIPVGEEIRKAEFLRKAAAAVNIQGIKEFAYEPPNPNEIFSVFEDVNCRGANERRDNEDSSGYSHVSRASRVHTVSAEANVFNEDRLQRPLNSCFDENGDMEEDESGWETVSHVDDQGSSSSAEGSNPSVNKMEREENVCKETQFAEISEVTEFAIRNSKKVPSASRICKSFPTTVDNCKIIAVEGTNGRISNGSRISSGASISPDRGSGKGTVSSPDLAGQWSSPGTGNPQIARGMKGWIEWPRGVQKSSLKARLLEARIESQKIQLRQVLEQKT</sequence>
<protein>
    <submittedName>
        <fullName evidence="1">Uncharacterized protein</fullName>
    </submittedName>
</protein>
<evidence type="ECO:0000313" key="2">
    <source>
        <dbReference type="Proteomes" id="UP000828048"/>
    </source>
</evidence>
<organism evidence="1 2">
    <name type="scientific">Vaccinium darrowii</name>
    <dbReference type="NCBI Taxonomy" id="229202"/>
    <lineage>
        <taxon>Eukaryota</taxon>
        <taxon>Viridiplantae</taxon>
        <taxon>Streptophyta</taxon>
        <taxon>Embryophyta</taxon>
        <taxon>Tracheophyta</taxon>
        <taxon>Spermatophyta</taxon>
        <taxon>Magnoliopsida</taxon>
        <taxon>eudicotyledons</taxon>
        <taxon>Gunneridae</taxon>
        <taxon>Pentapetalae</taxon>
        <taxon>asterids</taxon>
        <taxon>Ericales</taxon>
        <taxon>Ericaceae</taxon>
        <taxon>Vaccinioideae</taxon>
        <taxon>Vaccinieae</taxon>
        <taxon>Vaccinium</taxon>
    </lineage>
</organism>
<dbReference type="EMBL" id="CM037151">
    <property type="protein sequence ID" value="KAH7842185.1"/>
    <property type="molecule type" value="Genomic_DNA"/>
</dbReference>